<keyword evidence="2" id="KW-1185">Reference proteome</keyword>
<dbReference type="EMBL" id="SRMA01001066">
    <property type="protein sequence ID" value="TRZ04158.1"/>
    <property type="molecule type" value="Genomic_DNA"/>
</dbReference>
<accession>A0A553RPQ5</accession>
<dbReference type="Proteomes" id="UP000316079">
    <property type="component" value="Unassembled WGS sequence"/>
</dbReference>
<sequence>MQMYGRYTQELGAYAKEEAARLREEGGLRRTASVRGQAPELLEYEKDPCAKCQGGGASTLYTKKVPTSCSTIAIASYSQQWLQHKAMKAEKILLDEGQRRLKVEKVIKGRRGERLVVNVLKLEI</sequence>
<protein>
    <submittedName>
        <fullName evidence="1">Uncharacterized protein</fullName>
    </submittedName>
</protein>
<proteinExistence type="predicted"/>
<evidence type="ECO:0000313" key="2">
    <source>
        <dbReference type="Proteomes" id="UP000316079"/>
    </source>
</evidence>
<evidence type="ECO:0000313" key="1">
    <source>
        <dbReference type="EMBL" id="TRZ04158.1"/>
    </source>
</evidence>
<dbReference type="AlphaFoldDB" id="A0A553RPQ5"/>
<reference evidence="1 2" key="1">
    <citation type="journal article" date="2019" name="Sci. Data">
        <title>Hybrid genome assembly and annotation of Danionella translucida.</title>
        <authorList>
            <person name="Kadobianskyi M."/>
            <person name="Schulze L."/>
            <person name="Schuelke M."/>
            <person name="Judkewitz B."/>
        </authorList>
    </citation>
    <scope>NUCLEOTIDE SEQUENCE [LARGE SCALE GENOMIC DNA]</scope>
    <source>
        <strain evidence="1 2">Bolton</strain>
    </source>
</reference>
<dbReference type="STRING" id="623744.A0A553RPQ5"/>
<organism evidence="1 2">
    <name type="scientific">Danionella cerebrum</name>
    <dbReference type="NCBI Taxonomy" id="2873325"/>
    <lineage>
        <taxon>Eukaryota</taxon>
        <taxon>Metazoa</taxon>
        <taxon>Chordata</taxon>
        <taxon>Craniata</taxon>
        <taxon>Vertebrata</taxon>
        <taxon>Euteleostomi</taxon>
        <taxon>Actinopterygii</taxon>
        <taxon>Neopterygii</taxon>
        <taxon>Teleostei</taxon>
        <taxon>Ostariophysi</taxon>
        <taxon>Cypriniformes</taxon>
        <taxon>Danionidae</taxon>
        <taxon>Danioninae</taxon>
        <taxon>Danionella</taxon>
    </lineage>
</organism>
<gene>
    <name evidence="1" type="ORF">DNTS_029252</name>
</gene>
<feature type="non-terminal residue" evidence="1">
    <location>
        <position position="124"/>
    </location>
</feature>
<comment type="caution">
    <text evidence="1">The sequence shown here is derived from an EMBL/GenBank/DDBJ whole genome shotgun (WGS) entry which is preliminary data.</text>
</comment>
<dbReference type="OrthoDB" id="8947484at2759"/>
<name>A0A553RPQ5_9TELE</name>